<organism evidence="7 8">
    <name type="scientific">Amycolatopsis minnesotensis</name>
    <dbReference type="NCBI Taxonomy" id="337894"/>
    <lineage>
        <taxon>Bacteria</taxon>
        <taxon>Bacillati</taxon>
        <taxon>Actinomycetota</taxon>
        <taxon>Actinomycetes</taxon>
        <taxon>Pseudonocardiales</taxon>
        <taxon>Pseudonocardiaceae</taxon>
        <taxon>Amycolatopsis</taxon>
    </lineage>
</organism>
<keyword evidence="5" id="KW-0342">GTP-binding</keyword>
<dbReference type="InterPro" id="IPR043133">
    <property type="entry name" value="GTP-CH-I_C/QueF"/>
</dbReference>
<dbReference type="Gene3D" id="3.30.1130.10">
    <property type="match status" value="1"/>
</dbReference>
<sequence>MTTDLAAGIRSWLTHRGLDPDDPNLADTPERVGRAWAELTAGYDQDPAVVLERTFPVERSDGMIAVTGVPFTSCCAHHLMPFTGTATIAYLPVAGAPVVGLSKLPRLLDIYAHRLQVQEQLTHQVTDALDTYLKTEGSACLVRAEHGCMTQRGVRKPGATMLTTSVTGRFATEPELRAHVLAVHQGG</sequence>
<keyword evidence="3 5" id="KW-0554">One-carbon metabolism</keyword>
<dbReference type="InterPro" id="IPR020602">
    <property type="entry name" value="GTP_CycHdrlase_I_dom"/>
</dbReference>
<dbReference type="NCBIfam" id="NF006826">
    <property type="entry name" value="PRK09347.1-3"/>
    <property type="match status" value="1"/>
</dbReference>
<proteinExistence type="inferred from homology"/>
<dbReference type="EC" id="3.5.4.16" evidence="5"/>
<dbReference type="PANTHER" id="PTHR11109">
    <property type="entry name" value="GTP CYCLOHYDROLASE I"/>
    <property type="match status" value="1"/>
</dbReference>
<evidence type="ECO:0000256" key="3">
    <source>
        <dbReference type="ARBA" id="ARBA00022563"/>
    </source>
</evidence>
<comment type="catalytic activity">
    <reaction evidence="1 5">
        <text>GTP + H2O = 7,8-dihydroneopterin 3'-triphosphate + formate + H(+)</text>
        <dbReference type="Rhea" id="RHEA:17473"/>
        <dbReference type="ChEBI" id="CHEBI:15377"/>
        <dbReference type="ChEBI" id="CHEBI:15378"/>
        <dbReference type="ChEBI" id="CHEBI:15740"/>
        <dbReference type="ChEBI" id="CHEBI:37565"/>
        <dbReference type="ChEBI" id="CHEBI:58462"/>
        <dbReference type="EC" id="3.5.4.16"/>
    </reaction>
</comment>
<accession>A0ABP5CIE2</accession>
<evidence type="ECO:0000259" key="6">
    <source>
        <dbReference type="Pfam" id="PF01227"/>
    </source>
</evidence>
<feature type="binding site" evidence="5">
    <location>
        <position position="75"/>
    </location>
    <ligand>
        <name>Zn(2+)</name>
        <dbReference type="ChEBI" id="CHEBI:29105"/>
    </ligand>
</feature>
<dbReference type="PANTHER" id="PTHR11109:SF7">
    <property type="entry name" value="GTP CYCLOHYDROLASE 1"/>
    <property type="match status" value="1"/>
</dbReference>
<dbReference type="InterPro" id="IPR001474">
    <property type="entry name" value="GTP_CycHdrlase_I"/>
</dbReference>
<evidence type="ECO:0000313" key="7">
    <source>
        <dbReference type="EMBL" id="GAA1961948.1"/>
    </source>
</evidence>
<feature type="binding site" evidence="5">
    <location>
        <position position="78"/>
    </location>
    <ligand>
        <name>Zn(2+)</name>
        <dbReference type="ChEBI" id="CHEBI:29105"/>
    </ligand>
</feature>
<evidence type="ECO:0000256" key="1">
    <source>
        <dbReference type="ARBA" id="ARBA00001052"/>
    </source>
</evidence>
<dbReference type="InterPro" id="IPR043134">
    <property type="entry name" value="GTP-CH-I_N"/>
</dbReference>
<evidence type="ECO:0000256" key="5">
    <source>
        <dbReference type="HAMAP-Rule" id="MF_00223"/>
    </source>
</evidence>
<keyword evidence="5" id="KW-0547">Nucleotide-binding</keyword>
<reference evidence="8" key="1">
    <citation type="journal article" date="2019" name="Int. J. Syst. Evol. Microbiol.">
        <title>The Global Catalogue of Microorganisms (GCM) 10K type strain sequencing project: providing services to taxonomists for standard genome sequencing and annotation.</title>
        <authorList>
            <consortium name="The Broad Institute Genomics Platform"/>
            <consortium name="The Broad Institute Genome Sequencing Center for Infectious Disease"/>
            <person name="Wu L."/>
            <person name="Ma J."/>
        </authorList>
    </citation>
    <scope>NUCLEOTIDE SEQUENCE [LARGE SCALE GENOMIC DNA]</scope>
    <source>
        <strain evidence="8">JCM 14545</strain>
    </source>
</reference>
<keyword evidence="4 5" id="KW-0378">Hydrolase</keyword>
<keyword evidence="5" id="KW-0862">Zinc</keyword>
<comment type="caution">
    <text evidence="7">The sequence shown here is derived from an EMBL/GenBank/DDBJ whole genome shotgun (WGS) entry which is preliminary data.</text>
</comment>
<gene>
    <name evidence="7" type="primary">folE_3</name>
    <name evidence="5" type="synonym">folE</name>
    <name evidence="7" type="ORF">GCM10009754_36330</name>
</gene>
<evidence type="ECO:0000256" key="4">
    <source>
        <dbReference type="ARBA" id="ARBA00022801"/>
    </source>
</evidence>
<keyword evidence="8" id="KW-1185">Reference proteome</keyword>
<keyword evidence="5" id="KW-0479">Metal-binding</keyword>
<dbReference type="RefSeq" id="WP_344419586.1">
    <property type="nucleotide sequence ID" value="NZ_BAAANN010000013.1"/>
</dbReference>
<dbReference type="Gene3D" id="1.10.286.10">
    <property type="match status" value="1"/>
</dbReference>
<protein>
    <recommendedName>
        <fullName evidence="5">GTP cyclohydrolase 1</fullName>
        <ecNumber evidence="5">3.5.4.16</ecNumber>
    </recommendedName>
    <alternativeName>
        <fullName evidence="5">GTP cyclohydrolase I</fullName>
        <shortName evidence="5">GTP-CH-I</shortName>
    </alternativeName>
</protein>
<comment type="pathway">
    <text evidence="2 5">Cofactor biosynthesis; 7,8-dihydroneopterin triphosphate biosynthesis; 7,8-dihydroneopterin triphosphate from GTP: step 1/1.</text>
</comment>
<feature type="domain" description="GTP cyclohydrolase I" evidence="6">
    <location>
        <begin position="7"/>
        <end position="183"/>
    </location>
</feature>
<dbReference type="HAMAP" id="MF_00223">
    <property type="entry name" value="FolE"/>
    <property type="match status" value="1"/>
</dbReference>
<evidence type="ECO:0000256" key="2">
    <source>
        <dbReference type="ARBA" id="ARBA00005080"/>
    </source>
</evidence>
<dbReference type="SUPFAM" id="SSF55620">
    <property type="entry name" value="Tetrahydrobiopterin biosynthesis enzymes-like"/>
    <property type="match status" value="1"/>
</dbReference>
<dbReference type="Proteomes" id="UP001501116">
    <property type="component" value="Unassembled WGS sequence"/>
</dbReference>
<feature type="binding site" evidence="5">
    <location>
        <position position="148"/>
    </location>
    <ligand>
        <name>Zn(2+)</name>
        <dbReference type="ChEBI" id="CHEBI:29105"/>
    </ligand>
</feature>
<evidence type="ECO:0000313" key="8">
    <source>
        <dbReference type="Proteomes" id="UP001501116"/>
    </source>
</evidence>
<name>A0ABP5CIE2_9PSEU</name>
<comment type="subunit">
    <text evidence="5">Homopolymer.</text>
</comment>
<dbReference type="EMBL" id="BAAANN010000013">
    <property type="protein sequence ID" value="GAA1961948.1"/>
    <property type="molecule type" value="Genomic_DNA"/>
</dbReference>
<dbReference type="NCBIfam" id="NF006825">
    <property type="entry name" value="PRK09347.1-2"/>
    <property type="match status" value="1"/>
</dbReference>
<dbReference type="Pfam" id="PF01227">
    <property type="entry name" value="GTP_cyclohydroI"/>
    <property type="match status" value="1"/>
</dbReference>
<comment type="similarity">
    <text evidence="5">Belongs to the GTP cyclohydrolase I family.</text>
</comment>